<feature type="compositionally biased region" description="Basic and acidic residues" evidence="1">
    <location>
        <begin position="31"/>
        <end position="52"/>
    </location>
</feature>
<gene>
    <name evidence="2" type="ORF">GCM10025865_14030</name>
</gene>
<name>A0ABN6XB87_9CELL</name>
<dbReference type="Proteomes" id="UP001321475">
    <property type="component" value="Chromosome"/>
</dbReference>
<proteinExistence type="predicted"/>
<reference evidence="3" key="1">
    <citation type="journal article" date="2019" name="Int. J. Syst. Evol. Microbiol.">
        <title>The Global Catalogue of Microorganisms (GCM) 10K type strain sequencing project: providing services to taxonomists for standard genome sequencing and annotation.</title>
        <authorList>
            <consortium name="The Broad Institute Genomics Platform"/>
            <consortium name="The Broad Institute Genome Sequencing Center for Infectious Disease"/>
            <person name="Wu L."/>
            <person name="Ma J."/>
        </authorList>
    </citation>
    <scope>NUCLEOTIDE SEQUENCE [LARGE SCALE GENOMIC DNA]</scope>
    <source>
        <strain evidence="3">NBRC 108565</strain>
    </source>
</reference>
<evidence type="ECO:0000313" key="3">
    <source>
        <dbReference type="Proteomes" id="UP001321475"/>
    </source>
</evidence>
<keyword evidence="3" id="KW-1185">Reference proteome</keyword>
<protein>
    <submittedName>
        <fullName evidence="2">Uncharacterized protein</fullName>
    </submittedName>
</protein>
<sequence>MVPGQGAPAGLGRGDRDACRLGKGSQTVFRPRVEDAATRDDERPVGAADRVHGGPQRVGVRPGAPDAPLAVLQELDRDVERFGLYVLGQSDRDGSRLDRVGEDAHRGERDREELLGPLYAVEEPGQRAERVVDAQPRVVRHLDLLEHRVGDTRRERVARQEERGQPVRRRERGARQHVGGPRADGRGARQCRAAAMHARIPDGLMDHGLLVARLVVRQELGVGPVHLLQGLAHTGHVAVPEDAHDRGHGALADRAVDRPLTREELGQRLGDGHASRRGHGAHDCASTGPVPGVNGSRGSTC</sequence>
<accession>A0ABN6XB87</accession>
<evidence type="ECO:0000256" key="1">
    <source>
        <dbReference type="SAM" id="MobiDB-lite"/>
    </source>
</evidence>
<feature type="region of interest" description="Disordered" evidence="1">
    <location>
        <begin position="1"/>
        <end position="65"/>
    </location>
</feature>
<feature type="compositionally biased region" description="Basic and acidic residues" evidence="1">
    <location>
        <begin position="153"/>
        <end position="165"/>
    </location>
</feature>
<feature type="region of interest" description="Disordered" evidence="1">
    <location>
        <begin position="269"/>
        <end position="301"/>
    </location>
</feature>
<dbReference type="EMBL" id="AP027729">
    <property type="protein sequence ID" value="BDZ42104.1"/>
    <property type="molecule type" value="Genomic_DNA"/>
</dbReference>
<organism evidence="2 3">
    <name type="scientific">Paraoerskovia sediminicola</name>
    <dbReference type="NCBI Taxonomy" id="1138587"/>
    <lineage>
        <taxon>Bacteria</taxon>
        <taxon>Bacillati</taxon>
        <taxon>Actinomycetota</taxon>
        <taxon>Actinomycetes</taxon>
        <taxon>Micrococcales</taxon>
        <taxon>Cellulomonadaceae</taxon>
        <taxon>Paraoerskovia</taxon>
    </lineage>
</organism>
<feature type="region of interest" description="Disordered" evidence="1">
    <location>
        <begin position="153"/>
        <end position="188"/>
    </location>
</feature>
<evidence type="ECO:0000313" key="2">
    <source>
        <dbReference type="EMBL" id="BDZ42104.1"/>
    </source>
</evidence>